<dbReference type="SUPFAM" id="SSF53474">
    <property type="entry name" value="alpha/beta-Hydrolases"/>
    <property type="match status" value="1"/>
</dbReference>
<dbReference type="FunFam" id="3.40.50.1820:FF:000003">
    <property type="entry name" value="Dipeptidyl peptidase 4"/>
    <property type="match status" value="1"/>
</dbReference>
<dbReference type="GO" id="GO:0005576">
    <property type="term" value="C:extracellular region"/>
    <property type="evidence" value="ECO:0007669"/>
    <property type="project" value="UniProtKB-SubCell"/>
</dbReference>
<evidence type="ECO:0000256" key="10">
    <source>
        <dbReference type="ARBA" id="ARBA00022438"/>
    </source>
</evidence>
<feature type="domain" description="Dipeptidyl peptidase 4 low complexity region" evidence="29">
    <location>
        <begin position="6"/>
        <end position="26"/>
    </location>
</feature>
<dbReference type="Proteomes" id="UP000518911">
    <property type="component" value="Unassembled WGS sequence"/>
</dbReference>
<name>A0A7L3W8C0_9GRUI</name>
<gene>
    <name evidence="30" type="primary">Dpp4</name>
    <name evidence="30" type="ORF">ATLROG_R05598</name>
</gene>
<feature type="domain" description="Peptidase S9 prolyl oligopeptidase catalytic" evidence="27">
    <location>
        <begin position="525"/>
        <end position="647"/>
    </location>
</feature>
<evidence type="ECO:0000256" key="18">
    <source>
        <dbReference type="ARBA" id="ARBA00022949"/>
    </source>
</evidence>
<evidence type="ECO:0000256" key="3">
    <source>
        <dbReference type="ARBA" id="ARBA00004341"/>
    </source>
</evidence>
<keyword evidence="23" id="KW-0325">Glycoprotein</keyword>
<dbReference type="Gene3D" id="3.40.50.1820">
    <property type="entry name" value="alpha/beta hydrolase"/>
    <property type="match status" value="1"/>
</dbReference>
<evidence type="ECO:0000256" key="17">
    <source>
        <dbReference type="ARBA" id="ARBA00022889"/>
    </source>
</evidence>
<keyword evidence="18" id="KW-0965">Cell junction</keyword>
<dbReference type="InterPro" id="IPR040522">
    <property type="entry name" value="DPPIV_rep"/>
</dbReference>
<keyword evidence="10" id="KW-0031">Aminopeptidase</keyword>
<comment type="caution">
    <text evidence="30">The sequence shown here is derived from an EMBL/GenBank/DDBJ whole genome shotgun (WGS) entry which is preliminary data.</text>
</comment>
<keyword evidence="15" id="KW-0378">Hydrolase</keyword>
<dbReference type="EMBL" id="VZUJ01052842">
    <property type="protein sequence ID" value="NXV72978.1"/>
    <property type="molecule type" value="Genomic_DNA"/>
</dbReference>
<dbReference type="GO" id="GO:0031258">
    <property type="term" value="C:lamellipodium membrane"/>
    <property type="evidence" value="ECO:0007669"/>
    <property type="project" value="UniProtKB-SubCell"/>
</dbReference>
<dbReference type="Gene3D" id="2.140.10.30">
    <property type="entry name" value="Dipeptidylpeptidase IV, N-terminal domain"/>
    <property type="match status" value="1"/>
</dbReference>
<comment type="catalytic activity">
    <reaction evidence="1">
        <text>Release of an N-terminal dipeptide, Xaa-Yaa-|-Zaa-, from a polypeptide, preferentially when Yaa is Pro, provided Zaa is neither Pro nor hydroxyproline.</text>
        <dbReference type="EC" id="3.4.14.5"/>
    </reaction>
</comment>
<dbReference type="AlphaFoldDB" id="A0A7L3W8C0"/>
<evidence type="ECO:0000256" key="19">
    <source>
        <dbReference type="ARBA" id="ARBA00022968"/>
    </source>
</evidence>
<dbReference type="InterPro" id="IPR002471">
    <property type="entry name" value="Pept_S9_AS"/>
</dbReference>
<dbReference type="GO" id="GO:0016324">
    <property type="term" value="C:apical plasma membrane"/>
    <property type="evidence" value="ECO:0007669"/>
    <property type="project" value="UniProtKB-SubCell"/>
</dbReference>
<dbReference type="Pfam" id="PF00326">
    <property type="entry name" value="Peptidase_S9"/>
    <property type="match status" value="1"/>
</dbReference>
<evidence type="ECO:0000256" key="22">
    <source>
        <dbReference type="ARBA" id="ARBA00023157"/>
    </source>
</evidence>
<dbReference type="PROSITE" id="PS00708">
    <property type="entry name" value="PRO_ENDOPEP_SER"/>
    <property type="match status" value="1"/>
</dbReference>
<evidence type="ECO:0000256" key="23">
    <source>
        <dbReference type="ARBA" id="ARBA00023180"/>
    </source>
</evidence>
<organism evidence="30 31">
    <name type="scientific">Atlantisia rogersi</name>
    <name type="common">Inaccessible Island rail</name>
    <dbReference type="NCBI Taxonomy" id="2478892"/>
    <lineage>
        <taxon>Eukaryota</taxon>
        <taxon>Metazoa</taxon>
        <taxon>Chordata</taxon>
        <taxon>Craniata</taxon>
        <taxon>Vertebrata</taxon>
        <taxon>Euteleostomi</taxon>
        <taxon>Archelosauria</taxon>
        <taxon>Archosauria</taxon>
        <taxon>Dinosauria</taxon>
        <taxon>Saurischia</taxon>
        <taxon>Theropoda</taxon>
        <taxon>Coelurosauria</taxon>
        <taxon>Aves</taxon>
        <taxon>Neognathae</taxon>
        <taxon>Neoaves</taxon>
        <taxon>Gruiformes</taxon>
        <taxon>Rallidae</taxon>
        <taxon>Atlantisia</taxon>
    </lineage>
</organism>
<keyword evidence="19" id="KW-0735">Signal-anchor</keyword>
<evidence type="ECO:0000256" key="20">
    <source>
        <dbReference type="ARBA" id="ARBA00022989"/>
    </source>
</evidence>
<keyword evidence="17" id="KW-0130">Cell adhesion</keyword>
<evidence type="ECO:0000256" key="5">
    <source>
        <dbReference type="ARBA" id="ARBA00004613"/>
    </source>
</evidence>
<evidence type="ECO:0000256" key="4">
    <source>
        <dbReference type="ARBA" id="ARBA00004485"/>
    </source>
</evidence>
<evidence type="ECO:0000313" key="31">
    <source>
        <dbReference type="Proteomes" id="UP000518911"/>
    </source>
</evidence>
<dbReference type="GO" id="GO:0004177">
    <property type="term" value="F:aminopeptidase activity"/>
    <property type="evidence" value="ECO:0007669"/>
    <property type="project" value="UniProtKB-KW"/>
</dbReference>
<dbReference type="OrthoDB" id="16520at2759"/>
<accession>A0A7L3W8C0</accession>
<comment type="subcellular location">
    <subcellularLocation>
        <location evidence="6">Apical cell membrane</location>
        <topology evidence="6">Single-pass type II membrane protein</topology>
    </subcellularLocation>
    <subcellularLocation>
        <location evidence="3">Cell projection</location>
        <location evidence="3">Invadopodium membrane</location>
        <topology evidence="3">Single-pass type II membrane protein</topology>
    </subcellularLocation>
    <subcellularLocation>
        <location evidence="4">Cell projection</location>
        <location evidence="4">Lamellipodium membrane</location>
        <topology evidence="4">Single-pass type II membrane protein</topology>
    </subcellularLocation>
    <subcellularLocation>
        <location evidence="2">Membrane raft</location>
    </subcellularLocation>
    <subcellularLocation>
        <location evidence="5">Secreted</location>
    </subcellularLocation>
</comment>
<evidence type="ECO:0000256" key="8">
    <source>
        <dbReference type="ARBA" id="ARBA00012062"/>
    </source>
</evidence>
<dbReference type="GO" id="GO:0004252">
    <property type="term" value="F:serine-type endopeptidase activity"/>
    <property type="evidence" value="ECO:0007669"/>
    <property type="project" value="InterPro"/>
</dbReference>
<protein>
    <recommendedName>
        <fullName evidence="9">Dipeptidyl peptidase 4</fullName>
        <ecNumber evidence="8">3.4.14.5</ecNumber>
    </recommendedName>
    <alternativeName>
        <fullName evidence="25">Dipeptidyl peptidase IV</fullName>
    </alternativeName>
    <alternativeName>
        <fullName evidence="26">T-cell activation antigen CD26</fullName>
    </alternativeName>
</protein>
<dbReference type="GO" id="GO:0007155">
    <property type="term" value="P:cell adhesion"/>
    <property type="evidence" value="ECO:0007669"/>
    <property type="project" value="UniProtKB-KW"/>
</dbReference>
<keyword evidence="16" id="KW-0720">Serine protease</keyword>
<dbReference type="Pfam" id="PF00930">
    <property type="entry name" value="DPPIV_N"/>
    <property type="match status" value="1"/>
</dbReference>
<feature type="domain" description="Dipeptidylpeptidase IV N-terminal" evidence="28">
    <location>
        <begin position="75"/>
        <end position="442"/>
    </location>
</feature>
<dbReference type="InterPro" id="IPR050278">
    <property type="entry name" value="Serine_Prot_S9B/DPPIV"/>
</dbReference>
<dbReference type="SUPFAM" id="SSF82171">
    <property type="entry name" value="DPP6 N-terminal domain-like"/>
    <property type="match status" value="1"/>
</dbReference>
<evidence type="ECO:0000259" key="27">
    <source>
        <dbReference type="Pfam" id="PF00326"/>
    </source>
</evidence>
<dbReference type="InterPro" id="IPR002469">
    <property type="entry name" value="Peptidase_S9B_N"/>
</dbReference>
<evidence type="ECO:0000256" key="12">
    <source>
        <dbReference type="ARBA" id="ARBA00022525"/>
    </source>
</evidence>
<keyword evidence="24" id="KW-0966">Cell projection</keyword>
<dbReference type="InterPro" id="IPR029058">
    <property type="entry name" value="AB_hydrolase_fold"/>
</dbReference>
<evidence type="ECO:0000256" key="14">
    <source>
        <dbReference type="ARBA" id="ARBA00022692"/>
    </source>
</evidence>
<sequence length="648" mass="73702">STSEPDSRRTYTLQNYLNNDYKYKTHNLQWISGNQYLHKAANGDMLRIDADTGTPSVILANTTLDKYKATTVILSPDQKYALLQYSYTKLWRHSYTASYHIYDFNSSSILDDSLLPNDTQYISWSPVGHKLAYVWNNNVYVKDSPKAQSVQITTNGAENKIFNGIPDWVYEEEMFGTHSALWWSPNGSFVAYAEFNDTAVPVIEYSFYSEDTLQYPKTIRIPYPKAGATNPTVQFFIVDTTIFPNIRPTKISPPAEIQSGDHYLSVVTWVTDERICLQWLRRIQNFSVLTVCDFENATGSWSCPQDKQRTEESETGWIGRFQPSVPHFAPDTSTYYKVFSNAVGYKHIHYVNGSQAPVPITAGKWEVISIEAVTNKFLYYISNENGGMPGGRNLYKVLLESSPNSTKCVSCDLNQERCQYYSVSFSKDAQYYQLDCRGPGLPISTLHRSSDDQVLRYLENNTDLENSLKDIQMPSKKFGFISLAGHNLSYQMILPPHFDSSKKYPLLLDVYAGPCSQKVDYVFRISWSTYLASTEQIIVASFDGRGSGYQGDQIMHAINRRLGTYEVEDQIEAARKFSEMSFVDKDRIAIWGWSYGGYVTSMVLGSGSGVFKCGIAVAPVSRWQYYDSIYTERYMGLPIASDNLKNYN</sequence>
<evidence type="ECO:0000256" key="26">
    <source>
        <dbReference type="ARBA" id="ARBA00031284"/>
    </source>
</evidence>
<keyword evidence="14" id="KW-0812">Transmembrane</keyword>
<dbReference type="EC" id="3.4.14.5" evidence="8"/>
<evidence type="ECO:0000256" key="11">
    <source>
        <dbReference type="ARBA" id="ARBA00022475"/>
    </source>
</evidence>
<evidence type="ECO:0000256" key="13">
    <source>
        <dbReference type="ARBA" id="ARBA00022670"/>
    </source>
</evidence>
<dbReference type="Pfam" id="PF18811">
    <property type="entry name" value="DPPIV_rep"/>
    <property type="match status" value="1"/>
</dbReference>
<evidence type="ECO:0000259" key="29">
    <source>
        <dbReference type="Pfam" id="PF18811"/>
    </source>
</evidence>
<feature type="non-terminal residue" evidence="30">
    <location>
        <position position="1"/>
    </location>
</feature>
<comment type="similarity">
    <text evidence="7">Belongs to the peptidase S9B family. DPPIV subfamily.</text>
</comment>
<evidence type="ECO:0000256" key="21">
    <source>
        <dbReference type="ARBA" id="ARBA00023136"/>
    </source>
</evidence>
<keyword evidence="21" id="KW-0472">Membrane</keyword>
<keyword evidence="13" id="KW-0645">Protease</keyword>
<evidence type="ECO:0000256" key="24">
    <source>
        <dbReference type="ARBA" id="ARBA00023273"/>
    </source>
</evidence>
<proteinExistence type="inferred from homology"/>
<evidence type="ECO:0000259" key="28">
    <source>
        <dbReference type="Pfam" id="PF00930"/>
    </source>
</evidence>
<feature type="non-terminal residue" evidence="30">
    <location>
        <position position="648"/>
    </location>
</feature>
<keyword evidence="12" id="KW-0964">Secreted</keyword>
<evidence type="ECO:0000256" key="15">
    <source>
        <dbReference type="ARBA" id="ARBA00022801"/>
    </source>
</evidence>
<evidence type="ECO:0000256" key="16">
    <source>
        <dbReference type="ARBA" id="ARBA00022825"/>
    </source>
</evidence>
<dbReference type="InterPro" id="IPR001375">
    <property type="entry name" value="Peptidase_S9_cat"/>
</dbReference>
<dbReference type="GO" id="GO:0045121">
    <property type="term" value="C:membrane raft"/>
    <property type="evidence" value="ECO:0007669"/>
    <property type="project" value="UniProtKB-SubCell"/>
</dbReference>
<dbReference type="GO" id="GO:0008239">
    <property type="term" value="F:dipeptidyl-peptidase activity"/>
    <property type="evidence" value="ECO:0007669"/>
    <property type="project" value="UniProtKB-EC"/>
</dbReference>
<evidence type="ECO:0000256" key="25">
    <source>
        <dbReference type="ARBA" id="ARBA00030567"/>
    </source>
</evidence>
<evidence type="ECO:0000313" key="30">
    <source>
        <dbReference type="EMBL" id="NXV72978.1"/>
    </source>
</evidence>
<evidence type="ECO:0000256" key="7">
    <source>
        <dbReference type="ARBA" id="ARBA00010036"/>
    </source>
</evidence>
<keyword evidence="20" id="KW-1133">Transmembrane helix</keyword>
<dbReference type="GO" id="GO:0006508">
    <property type="term" value="P:proteolysis"/>
    <property type="evidence" value="ECO:0007669"/>
    <property type="project" value="UniProtKB-KW"/>
</dbReference>
<keyword evidence="11" id="KW-1003">Cell membrane</keyword>
<dbReference type="PANTHER" id="PTHR11731:SF128">
    <property type="entry name" value="DIPEPTIDYL PEPTIDASE 4"/>
    <property type="match status" value="1"/>
</dbReference>
<evidence type="ECO:0000256" key="6">
    <source>
        <dbReference type="ARBA" id="ARBA00004655"/>
    </source>
</evidence>
<dbReference type="PANTHER" id="PTHR11731">
    <property type="entry name" value="PROTEASE FAMILY S9B,C DIPEPTIDYL-PEPTIDASE IV-RELATED"/>
    <property type="match status" value="1"/>
</dbReference>
<evidence type="ECO:0000256" key="1">
    <source>
        <dbReference type="ARBA" id="ARBA00001257"/>
    </source>
</evidence>
<reference evidence="30 31" key="1">
    <citation type="submission" date="2019-09" db="EMBL/GenBank/DDBJ databases">
        <title>Bird 10,000 Genomes (B10K) Project - Family phase.</title>
        <authorList>
            <person name="Zhang G."/>
        </authorList>
    </citation>
    <scope>NUCLEOTIDE SEQUENCE [LARGE SCALE GENOMIC DNA]</scope>
    <source>
        <strain evidence="30">OUT-0055</strain>
        <tissue evidence="30">Blood</tissue>
    </source>
</reference>
<keyword evidence="22" id="KW-1015">Disulfide bond</keyword>
<keyword evidence="31" id="KW-1185">Reference proteome</keyword>
<evidence type="ECO:0000256" key="2">
    <source>
        <dbReference type="ARBA" id="ARBA00004285"/>
    </source>
</evidence>
<evidence type="ECO:0000256" key="9">
    <source>
        <dbReference type="ARBA" id="ARBA00014711"/>
    </source>
</evidence>